<protein>
    <recommendedName>
        <fullName evidence="2">nitrile hydratase</fullName>
        <ecNumber evidence="2">4.2.1.84</ecNumber>
    </recommendedName>
</protein>
<dbReference type="Gene3D" id="3.90.330.10">
    <property type="entry name" value="Nitrile hydratase alpha /Thiocyanate hydrolase gamma"/>
    <property type="match status" value="1"/>
</dbReference>
<feature type="domain" description="Nitrile hydratase alpha/Thiocyanate hydrolase gamma" evidence="7">
    <location>
        <begin position="32"/>
        <end position="213"/>
    </location>
</feature>
<name>A0ABV0DVX2_9BURK</name>
<dbReference type="EMBL" id="JAYLVJ010000016">
    <property type="protein sequence ID" value="MEO1755265.1"/>
    <property type="molecule type" value="Genomic_DNA"/>
</dbReference>
<sequence>MSHDATQQHDHDHDHDHDHGHDHEHEGSALSEMDLRVRALESLLIEKGYVDPQALDVLIETYEHKVGPRNGARVVAKAWSDPGFRQWLLDDATAAIASLGFTGRQGEHMVALENTPGVHNMVVCTLCSCYPWPVLGLPPVWYKSAPYRSRAVIDPRGVLAEFGVALPDDTEIRVWDSTAEVRYLVLPMRPANTDTLNEAELADLVTRDSMIGTGLALAPGEVKPASGGRP</sequence>
<dbReference type="InterPro" id="IPR004232">
    <property type="entry name" value="CN_Hdrtase_a/SCN_Hdrlase_g"/>
</dbReference>
<evidence type="ECO:0000313" key="8">
    <source>
        <dbReference type="EMBL" id="MEO1755265.1"/>
    </source>
</evidence>
<evidence type="ECO:0000256" key="5">
    <source>
        <dbReference type="ARBA" id="ARBA00044877"/>
    </source>
</evidence>
<dbReference type="Proteomes" id="UP001462961">
    <property type="component" value="Unassembled WGS sequence"/>
</dbReference>
<proteinExistence type="inferred from homology"/>
<keyword evidence="9" id="KW-1185">Reference proteome</keyword>
<dbReference type="InterPro" id="IPR023900">
    <property type="entry name" value="CN_Hdrtase_asu/SCN_Hdrlase_gsu"/>
</dbReference>
<gene>
    <name evidence="8" type="primary">nthA</name>
    <name evidence="8" type="ORF">VOI32_15150</name>
</gene>
<evidence type="ECO:0000256" key="1">
    <source>
        <dbReference type="ARBA" id="ARBA00009363"/>
    </source>
</evidence>
<comment type="similarity">
    <text evidence="1">Belongs to the nitrile hydratase subunit alpha family.</text>
</comment>
<evidence type="ECO:0000256" key="4">
    <source>
        <dbReference type="ARBA" id="ARBA00023239"/>
    </source>
</evidence>
<evidence type="ECO:0000256" key="6">
    <source>
        <dbReference type="SAM" id="MobiDB-lite"/>
    </source>
</evidence>
<dbReference type="Pfam" id="PF02979">
    <property type="entry name" value="NHase_alpha"/>
    <property type="match status" value="1"/>
</dbReference>
<comment type="caution">
    <text evidence="8">The sequence shown here is derived from an EMBL/GenBank/DDBJ whole genome shotgun (WGS) entry which is preliminary data.</text>
</comment>
<dbReference type="GO" id="GO:0018822">
    <property type="term" value="F:nitrile hydratase activity"/>
    <property type="evidence" value="ECO:0007669"/>
    <property type="project" value="UniProtKB-EC"/>
</dbReference>
<feature type="region of interest" description="Disordered" evidence="6">
    <location>
        <begin position="1"/>
        <end position="29"/>
    </location>
</feature>
<dbReference type="PIRSF" id="PIRSF001426">
    <property type="entry name" value="NHase_alpha"/>
    <property type="match status" value="1"/>
</dbReference>
<organism evidence="8 9">
    <name type="scientific">Paraburkholderia caribensis</name>
    <dbReference type="NCBI Taxonomy" id="75105"/>
    <lineage>
        <taxon>Bacteria</taxon>
        <taxon>Pseudomonadati</taxon>
        <taxon>Pseudomonadota</taxon>
        <taxon>Betaproteobacteria</taxon>
        <taxon>Burkholderiales</taxon>
        <taxon>Burkholderiaceae</taxon>
        <taxon>Paraburkholderia</taxon>
    </lineage>
</organism>
<dbReference type="InterPro" id="IPR018141">
    <property type="entry name" value="Nitrile_hydratase_asu"/>
</dbReference>
<evidence type="ECO:0000256" key="2">
    <source>
        <dbReference type="ARBA" id="ARBA00013079"/>
    </source>
</evidence>
<keyword evidence="4 8" id="KW-0456">Lyase</keyword>
<dbReference type="NCBIfam" id="TIGR01323">
    <property type="entry name" value="nitrile_alph"/>
    <property type="match status" value="1"/>
</dbReference>
<dbReference type="SUPFAM" id="SSF56209">
    <property type="entry name" value="Nitrile hydratase alpha chain"/>
    <property type="match status" value="1"/>
</dbReference>
<reference evidence="8 9" key="1">
    <citation type="submission" date="2024-01" db="EMBL/GenBank/DDBJ databases">
        <title>The diversity of rhizobia nodulating Mimosa spp. in eleven states of Brazil covering several biomes is determined by host plant, location, and edaphic factors.</title>
        <authorList>
            <person name="Rouws L."/>
            <person name="Barauna A."/>
            <person name="Beukes C."/>
            <person name="De Faria S.M."/>
            <person name="Gross E."/>
            <person name="Dos Reis Junior F.B."/>
            <person name="Simon M."/>
            <person name="Maluk M."/>
            <person name="Odee D.W."/>
            <person name="Kenicer G."/>
            <person name="Young J.P.W."/>
            <person name="Reis V.M."/>
            <person name="Zilli J."/>
            <person name="James E.K."/>
        </authorList>
    </citation>
    <scope>NUCLEOTIDE SEQUENCE [LARGE SCALE GENOMIC DNA]</scope>
    <source>
        <strain evidence="8 9">JHI1651</strain>
    </source>
</reference>
<dbReference type="InterPro" id="IPR036648">
    <property type="entry name" value="CN_Hdrase_a/SCN_Hdrase_g_sf"/>
</dbReference>
<evidence type="ECO:0000313" key="9">
    <source>
        <dbReference type="Proteomes" id="UP001462961"/>
    </source>
</evidence>
<accession>A0ABV0DVX2</accession>
<keyword evidence="3" id="KW-0479">Metal-binding</keyword>
<dbReference type="EC" id="4.2.1.84" evidence="2"/>
<evidence type="ECO:0000259" key="7">
    <source>
        <dbReference type="Pfam" id="PF02979"/>
    </source>
</evidence>
<comment type="catalytic activity">
    <reaction evidence="5">
        <text>an aliphatic primary amide = an aliphatic nitrile + H2O</text>
        <dbReference type="Rhea" id="RHEA:12673"/>
        <dbReference type="ChEBI" id="CHEBI:15377"/>
        <dbReference type="ChEBI" id="CHEBI:65285"/>
        <dbReference type="ChEBI" id="CHEBI:80291"/>
        <dbReference type="EC" id="4.2.1.84"/>
    </reaction>
</comment>
<dbReference type="RefSeq" id="WP_342925638.1">
    <property type="nucleotide sequence ID" value="NZ_JAYLVJ010000016.1"/>
</dbReference>
<evidence type="ECO:0000256" key="3">
    <source>
        <dbReference type="ARBA" id="ARBA00022723"/>
    </source>
</evidence>